<dbReference type="GO" id="GO:0030154">
    <property type="term" value="P:cell differentiation"/>
    <property type="evidence" value="ECO:0007669"/>
    <property type="project" value="UniProtKB-KW"/>
</dbReference>
<feature type="region of interest" description="Disordered" evidence="14">
    <location>
        <begin position="314"/>
        <end position="346"/>
    </location>
</feature>
<evidence type="ECO:0000256" key="12">
    <source>
        <dbReference type="ARBA" id="ARBA00045821"/>
    </source>
</evidence>
<feature type="compositionally biased region" description="Basic and acidic residues" evidence="14">
    <location>
        <begin position="43"/>
        <end position="66"/>
    </location>
</feature>
<comment type="subcellular location">
    <subcellularLocation>
        <location evidence="1">Nucleus speckle</location>
    </subcellularLocation>
</comment>
<keyword evidence="9" id="KW-0804">Transcription</keyword>
<dbReference type="SUPFAM" id="SSF47095">
    <property type="entry name" value="HMG-box"/>
    <property type="match status" value="1"/>
</dbReference>
<dbReference type="Gene3D" id="1.10.30.10">
    <property type="entry name" value="High mobility group box domain"/>
    <property type="match status" value="1"/>
</dbReference>
<dbReference type="FunFam" id="1.10.30.10:FF:000002">
    <property type="entry name" value="transcription factor Sox-2"/>
    <property type="match status" value="1"/>
</dbReference>
<feature type="compositionally biased region" description="Low complexity" evidence="14">
    <location>
        <begin position="21"/>
        <end position="32"/>
    </location>
</feature>
<keyword evidence="7 13" id="KW-0238">DNA-binding</keyword>
<feature type="region of interest" description="Disordered" evidence="14">
    <location>
        <begin position="1"/>
        <end position="72"/>
    </location>
</feature>
<dbReference type="Proteomes" id="UP000594262">
    <property type="component" value="Unplaced"/>
</dbReference>
<dbReference type="GeneID" id="136817378"/>
<evidence type="ECO:0000256" key="14">
    <source>
        <dbReference type="SAM" id="MobiDB-lite"/>
    </source>
</evidence>
<evidence type="ECO:0000259" key="15">
    <source>
        <dbReference type="PROSITE" id="PS50118"/>
    </source>
</evidence>
<dbReference type="GO" id="GO:0001228">
    <property type="term" value="F:DNA-binding transcription activator activity, RNA polymerase II-specific"/>
    <property type="evidence" value="ECO:0007669"/>
    <property type="project" value="TreeGrafter"/>
</dbReference>
<sequence>MLSTSAMSQPEDHGPTAGQMVSAVNVNSSLSNGQTNGQFNDPISHHPGHDHPVDHKDEKKSDEPPKIKRPMNPFMIFGCEKRRKLAQVHPRMHNSEISKILGAEWKRMSDYEKAPYIQEAKRLKEQHSIEYPNYKFKANRRKPRQAVKKERPAFPYATDLTALPTGMKYPYPSPFFQESIYGSMFPGMPSGSHPAYTTMYSDYGSIARQAMTAPTVVRGTQPPPSTTPSGSTEYYALNKTASSGGGSGAGTPMNDYYATAAPNKGGDYYPTMHSSAGTATRSERTTTAEGNIDRYVSTSDTSGARQFERYSTSFNGGSQANSGGAYAANSLPSLSSETYPIYEQRH</sequence>
<comment type="function">
    <text evidence="12">Transcriptional regulator that controls a genetic switch in male development. It is necessary and sufficient for initiating male sex determination by directing the development of supporting cell precursors (pre-Sertoli cells) as Sertoli rather than granulosa cells. Involved in different aspects of gene regulation including promoter activation or repression. Binds to the DNA consensus sequence 5'-[AT]AACAA[AT]-3'. SRY HMG box recognizes DNA by partial intercalation in the minor groove and promotes DNA bending. Also involved in pre-mRNA splicing. In male adult brain involved in the maintenance of motor functions of dopaminergic neurons.</text>
</comment>
<dbReference type="GO" id="GO:0016607">
    <property type="term" value="C:nuclear speck"/>
    <property type="evidence" value="ECO:0007669"/>
    <property type="project" value="UniProtKB-SubCell"/>
</dbReference>
<dbReference type="PANTHER" id="PTHR10270">
    <property type="entry name" value="SOX TRANSCRIPTION FACTOR"/>
    <property type="match status" value="1"/>
</dbReference>
<keyword evidence="17" id="KW-1185">Reference proteome</keyword>
<name>A0A7M5UXV4_9CNID</name>
<dbReference type="RefSeq" id="XP_066929822.1">
    <property type="nucleotide sequence ID" value="XM_067073721.1"/>
</dbReference>
<feature type="DNA-binding region" description="HMG box" evidence="13">
    <location>
        <begin position="67"/>
        <end position="135"/>
    </location>
</feature>
<evidence type="ECO:0000256" key="7">
    <source>
        <dbReference type="ARBA" id="ARBA00023125"/>
    </source>
</evidence>
<dbReference type="GO" id="GO:0005516">
    <property type="term" value="F:calmodulin binding"/>
    <property type="evidence" value="ECO:0007669"/>
    <property type="project" value="UniProtKB-KW"/>
</dbReference>
<feature type="region of interest" description="Disordered" evidence="14">
    <location>
        <begin position="216"/>
        <end position="249"/>
    </location>
</feature>
<reference evidence="16" key="1">
    <citation type="submission" date="2021-01" db="UniProtKB">
        <authorList>
            <consortium name="EnsemblMetazoa"/>
        </authorList>
    </citation>
    <scope>IDENTIFICATION</scope>
</reference>
<proteinExistence type="inferred from homology"/>
<keyword evidence="6" id="KW-0726">Sexual differentiation</keyword>
<keyword evidence="4" id="KW-0221">Differentiation</keyword>
<keyword evidence="5" id="KW-0112">Calmodulin-binding</keyword>
<dbReference type="EnsemblMetazoa" id="CLYHEMT004272.1">
    <property type="protein sequence ID" value="CLYHEMP004272.1"/>
    <property type="gene ID" value="CLYHEMG004272"/>
</dbReference>
<evidence type="ECO:0000256" key="9">
    <source>
        <dbReference type="ARBA" id="ARBA00023163"/>
    </source>
</evidence>
<evidence type="ECO:0000256" key="8">
    <source>
        <dbReference type="ARBA" id="ARBA00023159"/>
    </source>
</evidence>
<dbReference type="AlphaFoldDB" id="A0A7M5UXV4"/>
<dbReference type="InterPro" id="IPR050140">
    <property type="entry name" value="SRY-related_HMG-box_TF-like"/>
</dbReference>
<evidence type="ECO:0000256" key="1">
    <source>
        <dbReference type="ARBA" id="ARBA00004324"/>
    </source>
</evidence>
<evidence type="ECO:0000256" key="4">
    <source>
        <dbReference type="ARBA" id="ARBA00022782"/>
    </source>
</evidence>
<dbReference type="CDD" id="cd22028">
    <property type="entry name" value="HMG-box_SoxA_SoxB_SoxG"/>
    <property type="match status" value="1"/>
</dbReference>
<dbReference type="PANTHER" id="PTHR10270:SF161">
    <property type="entry name" value="SEX-DETERMINING REGION Y PROTEIN"/>
    <property type="match status" value="1"/>
</dbReference>
<comment type="similarity">
    <text evidence="2">Belongs to the SRY family.</text>
</comment>
<evidence type="ECO:0000313" key="16">
    <source>
        <dbReference type="EnsemblMetazoa" id="CLYHEMP004272.1"/>
    </source>
</evidence>
<dbReference type="GO" id="GO:0000978">
    <property type="term" value="F:RNA polymerase II cis-regulatory region sequence-specific DNA binding"/>
    <property type="evidence" value="ECO:0007669"/>
    <property type="project" value="TreeGrafter"/>
</dbReference>
<evidence type="ECO:0000256" key="11">
    <source>
        <dbReference type="ARBA" id="ARBA00032498"/>
    </source>
</evidence>
<dbReference type="PROSITE" id="PS50118">
    <property type="entry name" value="HMG_BOX_2"/>
    <property type="match status" value="1"/>
</dbReference>
<dbReference type="SMART" id="SM00398">
    <property type="entry name" value="HMG"/>
    <property type="match status" value="1"/>
</dbReference>
<evidence type="ECO:0000256" key="3">
    <source>
        <dbReference type="ARBA" id="ARBA00019052"/>
    </source>
</evidence>
<keyword evidence="8" id="KW-0010">Activator</keyword>
<dbReference type="InterPro" id="IPR009071">
    <property type="entry name" value="HMG_box_dom"/>
</dbReference>
<dbReference type="Pfam" id="PF00505">
    <property type="entry name" value="HMG_box"/>
    <property type="match status" value="1"/>
</dbReference>
<evidence type="ECO:0000256" key="13">
    <source>
        <dbReference type="PROSITE-ProRule" id="PRU00267"/>
    </source>
</evidence>
<accession>A0A7M5UXV4</accession>
<dbReference type="OrthoDB" id="6247875at2759"/>
<evidence type="ECO:0000256" key="6">
    <source>
        <dbReference type="ARBA" id="ARBA00022928"/>
    </source>
</evidence>
<protein>
    <recommendedName>
        <fullName evidence="3">Sex-determining region Y protein</fullName>
    </recommendedName>
    <alternativeName>
        <fullName evidence="11">Testis-determining factor</fullName>
    </alternativeName>
</protein>
<evidence type="ECO:0000256" key="5">
    <source>
        <dbReference type="ARBA" id="ARBA00022860"/>
    </source>
</evidence>
<evidence type="ECO:0000256" key="2">
    <source>
        <dbReference type="ARBA" id="ARBA00005998"/>
    </source>
</evidence>
<evidence type="ECO:0000313" key="17">
    <source>
        <dbReference type="Proteomes" id="UP000594262"/>
    </source>
</evidence>
<dbReference type="GO" id="GO:0007548">
    <property type="term" value="P:sex differentiation"/>
    <property type="evidence" value="ECO:0007669"/>
    <property type="project" value="UniProtKB-KW"/>
</dbReference>
<feature type="domain" description="HMG box" evidence="15">
    <location>
        <begin position="67"/>
        <end position="135"/>
    </location>
</feature>
<evidence type="ECO:0000256" key="10">
    <source>
        <dbReference type="ARBA" id="ARBA00023242"/>
    </source>
</evidence>
<keyword evidence="10 13" id="KW-0539">Nucleus</keyword>
<dbReference type="InterPro" id="IPR036910">
    <property type="entry name" value="HMG_box_dom_sf"/>
</dbReference>
<organism evidence="16 17">
    <name type="scientific">Clytia hemisphaerica</name>
    <dbReference type="NCBI Taxonomy" id="252671"/>
    <lineage>
        <taxon>Eukaryota</taxon>
        <taxon>Metazoa</taxon>
        <taxon>Cnidaria</taxon>
        <taxon>Hydrozoa</taxon>
        <taxon>Hydroidolina</taxon>
        <taxon>Leptothecata</taxon>
        <taxon>Obeliida</taxon>
        <taxon>Clytiidae</taxon>
        <taxon>Clytia</taxon>
    </lineage>
</organism>